<organism evidence="1 4">
    <name type="scientific">Pseudoduganella umbonata</name>
    <dbReference type="NCBI Taxonomy" id="864828"/>
    <lineage>
        <taxon>Bacteria</taxon>
        <taxon>Pseudomonadati</taxon>
        <taxon>Pseudomonadota</taxon>
        <taxon>Betaproteobacteria</taxon>
        <taxon>Burkholderiales</taxon>
        <taxon>Oxalobacteraceae</taxon>
        <taxon>Telluria group</taxon>
        <taxon>Pseudoduganella</taxon>
    </lineage>
</organism>
<evidence type="ECO:0000313" key="3">
    <source>
        <dbReference type="Proteomes" id="UP000298763"/>
    </source>
</evidence>
<dbReference type="Proteomes" id="UP000298763">
    <property type="component" value="Chromosome"/>
</dbReference>
<proteinExistence type="predicted"/>
<dbReference type="AlphaFoldDB" id="A0A4P8HVM2"/>
<name>A0A4P8HVM2_9BURK</name>
<dbReference type="RefSeq" id="WP_137316211.1">
    <property type="nucleotide sequence ID" value="NZ_CP040017.1"/>
</dbReference>
<sequence length="71" mass="7683">MSEQVFLLTISLVLLAILLLFGIRAYSAVQQAKYRAAGNADTAHALASIDASLADLRQRIAAIEQILKQVD</sequence>
<gene>
    <name evidence="2" type="ORF">FCL38_25555</name>
    <name evidence="1" type="ORF">FHS02_005539</name>
</gene>
<keyword evidence="3" id="KW-1185">Reference proteome</keyword>
<evidence type="ECO:0000313" key="4">
    <source>
        <dbReference type="Proteomes" id="UP000584325"/>
    </source>
</evidence>
<reference evidence="2 3" key="1">
    <citation type="submission" date="2019-05" db="EMBL/GenBank/DDBJ databases">
        <title>Draft Genome Sequences of Six Type Strains of the Genus Massilia.</title>
        <authorList>
            <person name="Miess H."/>
            <person name="Frediansyhah A."/>
            <person name="Gross H."/>
        </authorList>
    </citation>
    <scope>NUCLEOTIDE SEQUENCE [LARGE SCALE GENOMIC DNA]</scope>
    <source>
        <strain evidence="2 3">DSMZ 26121</strain>
    </source>
</reference>
<evidence type="ECO:0000313" key="2">
    <source>
        <dbReference type="EMBL" id="QCP13426.1"/>
    </source>
</evidence>
<dbReference type="Proteomes" id="UP000584325">
    <property type="component" value="Unassembled WGS sequence"/>
</dbReference>
<evidence type="ECO:0000313" key="1">
    <source>
        <dbReference type="EMBL" id="MBB3224674.1"/>
    </source>
</evidence>
<accession>A0A4P8HVM2</accession>
<protein>
    <submittedName>
        <fullName evidence="1">Type VI protein secretion system component VasK</fullName>
    </submittedName>
</protein>
<dbReference type="EMBL" id="JACHXS010000013">
    <property type="protein sequence ID" value="MBB3224674.1"/>
    <property type="molecule type" value="Genomic_DNA"/>
</dbReference>
<dbReference type="EMBL" id="CP040017">
    <property type="protein sequence ID" value="QCP13426.1"/>
    <property type="molecule type" value="Genomic_DNA"/>
</dbReference>
<reference evidence="1 4" key="2">
    <citation type="submission" date="2020-08" db="EMBL/GenBank/DDBJ databases">
        <title>Genomic Encyclopedia of Type Strains, Phase III (KMG-III): the genomes of soil and plant-associated and newly described type strains.</title>
        <authorList>
            <person name="Whitman W."/>
        </authorList>
    </citation>
    <scope>NUCLEOTIDE SEQUENCE [LARGE SCALE GENOMIC DNA]</scope>
    <source>
        <strain evidence="1 4">CECT 7753</strain>
    </source>
</reference>